<evidence type="ECO:0000313" key="2">
    <source>
        <dbReference type="EMBL" id="KER33015.1"/>
    </source>
</evidence>
<sequence length="375" mass="41228">MENLLAQQAAATTVLTGLSSAFRLTSARTPSPISHHSGTEASVHNCSGSTKSFVTSYPTPPVNTRKIPCEQGTLNHQSRTTGYNNAIEKNEGKLFPTTKMTPNNLPLYQSLMNASILALSSMPQPVKEQAFPNFPGYVHPEAKSNPVNHFTRDTTNSTEMSRTSSPLGGNPILPEPRSFIPRLVYDRLDRYIKMNVEQTTKLNTTHMWPLFLQHVANKQSKLDEQSPLLRNASVYGDRCLVNDEPRMTKSHPEESSTKEQTSSLHTCFGLPPGDQYYRLFLHTLSSLTSNFPFSFPNADTQCPNNKYVPGHVPSPDLFKVGLKVGRSDGDPLDLGCMVNNHSKLTHSVCSSSTSPSSPIISPAVNQEPMDLGTIT</sequence>
<organism evidence="2 3">
    <name type="scientific">Opisthorchis viverrini</name>
    <name type="common">Southeast Asian liver fluke</name>
    <dbReference type="NCBI Taxonomy" id="6198"/>
    <lineage>
        <taxon>Eukaryota</taxon>
        <taxon>Metazoa</taxon>
        <taxon>Spiralia</taxon>
        <taxon>Lophotrochozoa</taxon>
        <taxon>Platyhelminthes</taxon>
        <taxon>Trematoda</taxon>
        <taxon>Digenea</taxon>
        <taxon>Opisthorchiida</taxon>
        <taxon>Opisthorchiata</taxon>
        <taxon>Opisthorchiidae</taxon>
        <taxon>Opisthorchis</taxon>
    </lineage>
</organism>
<dbReference type="KEGG" id="ovi:T265_01095"/>
<protein>
    <submittedName>
        <fullName evidence="2">Uncharacterized protein</fullName>
    </submittedName>
</protein>
<feature type="region of interest" description="Disordered" evidence="1">
    <location>
        <begin position="142"/>
        <end position="173"/>
    </location>
</feature>
<accession>A0A075AB22</accession>
<feature type="region of interest" description="Disordered" evidence="1">
    <location>
        <begin position="29"/>
        <end position="49"/>
    </location>
</feature>
<dbReference type="GeneID" id="20315283"/>
<keyword evidence="3" id="KW-1185">Reference proteome</keyword>
<name>A0A075AB22_OPIVI</name>
<gene>
    <name evidence="2" type="ORF">T265_01095</name>
</gene>
<feature type="compositionally biased region" description="Basic and acidic residues" evidence="1">
    <location>
        <begin position="245"/>
        <end position="257"/>
    </location>
</feature>
<feature type="compositionally biased region" description="Polar residues" evidence="1">
    <location>
        <begin position="145"/>
        <end position="167"/>
    </location>
</feature>
<evidence type="ECO:0000256" key="1">
    <source>
        <dbReference type="SAM" id="MobiDB-lite"/>
    </source>
</evidence>
<dbReference type="EMBL" id="KL596629">
    <property type="protein sequence ID" value="KER33015.1"/>
    <property type="molecule type" value="Genomic_DNA"/>
</dbReference>
<proteinExistence type="predicted"/>
<feature type="region of interest" description="Disordered" evidence="1">
    <location>
        <begin position="245"/>
        <end position="264"/>
    </location>
</feature>
<reference evidence="2 3" key="1">
    <citation type="submission" date="2013-11" db="EMBL/GenBank/DDBJ databases">
        <title>Opisthorchis viverrini - life in the bile duct.</title>
        <authorList>
            <person name="Young N.D."/>
            <person name="Nagarajan N."/>
            <person name="Lin S.J."/>
            <person name="Korhonen P.K."/>
            <person name="Jex A.R."/>
            <person name="Hall R.S."/>
            <person name="Safavi-Hemami H."/>
            <person name="Kaewkong W."/>
            <person name="Bertrand D."/>
            <person name="Gao S."/>
            <person name="Seet Q."/>
            <person name="Wongkham S."/>
            <person name="Teh B.T."/>
            <person name="Wongkham C."/>
            <person name="Intapan P.M."/>
            <person name="Maleewong W."/>
            <person name="Yang X."/>
            <person name="Hu M."/>
            <person name="Wang Z."/>
            <person name="Hofmann A."/>
            <person name="Sternberg P.W."/>
            <person name="Tan P."/>
            <person name="Wang J."/>
            <person name="Gasser R.B."/>
        </authorList>
    </citation>
    <scope>NUCLEOTIDE SEQUENCE [LARGE SCALE GENOMIC DNA]</scope>
</reference>
<dbReference type="RefSeq" id="XP_009163302.1">
    <property type="nucleotide sequence ID" value="XM_009165038.1"/>
</dbReference>
<dbReference type="AlphaFoldDB" id="A0A075AB22"/>
<evidence type="ECO:0000313" key="3">
    <source>
        <dbReference type="Proteomes" id="UP000054324"/>
    </source>
</evidence>
<dbReference type="CTD" id="20315283"/>
<dbReference type="Proteomes" id="UP000054324">
    <property type="component" value="Unassembled WGS sequence"/>
</dbReference>